<dbReference type="Bgee" id="WBGene00020256">
    <property type="expression patterns" value="Expressed in material anatomical entity and 5 other cell types or tissues"/>
</dbReference>
<evidence type="ECO:0000313" key="2">
    <source>
        <dbReference type="EMBL" id="CCD65544.1"/>
    </source>
</evidence>
<evidence type="ECO:0000256" key="1">
    <source>
        <dbReference type="SAM" id="Phobius"/>
    </source>
</evidence>
<dbReference type="RefSeq" id="NP_001123001.1">
    <property type="nucleotide sequence ID" value="NM_001129529.2"/>
</dbReference>
<name>A6PVA4_CAEEL</name>
<protein>
    <submittedName>
        <fullName evidence="2">Carb-bd_dom_fam9 domain-containing protein</fullName>
    </submittedName>
</protein>
<dbReference type="AGR" id="WB:WBGene00020256"/>
<dbReference type="PANTHER" id="PTHR10185:SF12">
    <property type="entry name" value="PLD PHOSPHODIESTERASE DOMAIN-CONTAINING PROTEIN"/>
    <property type="match status" value="1"/>
</dbReference>
<sequence length="152" mass="17064">MKTKSLLLSHSIVAIVAVIITTAIWLTTYFVAVNPNINNNGGQVINNYSNNYCPTTDNTCQLPPMPKCAETCEFVVCESIPAGMTFNSSYPIFNSTTDCWMRLMSEAKEEILIGSYYWSLLVKDTGDGYTTDDTNTSWNVYRRYSPHEIMGN</sequence>
<gene>
    <name evidence="2" type="ORF">CELE_T05C3.6</name>
    <name evidence="2 4" type="ORF">T05C3.6</name>
</gene>
<dbReference type="Proteomes" id="UP000001940">
    <property type="component" value="Chromosome V"/>
</dbReference>
<reference evidence="2 3" key="1">
    <citation type="journal article" date="1998" name="Science">
        <title>Genome sequence of the nematode C. elegans: a platform for investigating biology.</title>
        <authorList>
            <consortium name="The C. elegans sequencing consortium"/>
            <person name="Sulson J.E."/>
            <person name="Waterston R."/>
        </authorList>
    </citation>
    <scope>NUCLEOTIDE SEQUENCE [LARGE SCALE GENOMIC DNA]</scope>
    <source>
        <strain evidence="2 3">Bristol N2</strain>
    </source>
</reference>
<proteinExistence type="predicted"/>
<dbReference type="SMR" id="A6PVA4"/>
<dbReference type="AlphaFoldDB" id="A6PVA4"/>
<dbReference type="SUPFAM" id="SSF56024">
    <property type="entry name" value="Phospholipase D/nuclease"/>
    <property type="match status" value="1"/>
</dbReference>
<keyword evidence="1" id="KW-0472">Membrane</keyword>
<dbReference type="GeneID" id="178931"/>
<keyword evidence="3" id="KW-1185">Reference proteome</keyword>
<dbReference type="WormBase" id="T05C3.6b">
    <property type="protein sequence ID" value="CE41258"/>
    <property type="gene ID" value="WBGene00020256"/>
</dbReference>
<keyword evidence="1" id="KW-1133">Transmembrane helix</keyword>
<dbReference type="UCSC" id="T05C3.6b">
    <property type="organism name" value="c. elegans"/>
</dbReference>
<dbReference type="InterPro" id="IPR050874">
    <property type="entry name" value="Diverse_PLD-related"/>
</dbReference>
<keyword evidence="1" id="KW-0812">Transmembrane</keyword>
<dbReference type="ExpressionAtlas" id="A6PVA4">
    <property type="expression patterns" value="baseline and differential"/>
</dbReference>
<evidence type="ECO:0000313" key="4">
    <source>
        <dbReference type="WormBase" id="T05C3.6b"/>
    </source>
</evidence>
<feature type="transmembrane region" description="Helical" evidence="1">
    <location>
        <begin position="12"/>
        <end position="32"/>
    </location>
</feature>
<accession>A6PVA4</accession>
<dbReference type="CTD" id="178931"/>
<dbReference type="EMBL" id="BX284605">
    <property type="protein sequence ID" value="CCD65544.1"/>
    <property type="molecule type" value="Genomic_DNA"/>
</dbReference>
<dbReference type="PANTHER" id="PTHR10185">
    <property type="entry name" value="PHOSPHOLIPASE D - RELATED"/>
    <property type="match status" value="1"/>
</dbReference>
<organism evidence="2 3">
    <name type="scientific">Caenorhabditis elegans</name>
    <dbReference type="NCBI Taxonomy" id="6239"/>
    <lineage>
        <taxon>Eukaryota</taxon>
        <taxon>Metazoa</taxon>
        <taxon>Ecdysozoa</taxon>
        <taxon>Nematoda</taxon>
        <taxon>Chromadorea</taxon>
        <taxon>Rhabditida</taxon>
        <taxon>Rhabditina</taxon>
        <taxon>Rhabditomorpha</taxon>
        <taxon>Rhabditoidea</taxon>
        <taxon>Rhabditidae</taxon>
        <taxon>Peloderinae</taxon>
        <taxon>Caenorhabditis</taxon>
    </lineage>
</organism>
<dbReference type="HOGENOM" id="CLU_1723979_0_0_1"/>
<evidence type="ECO:0000313" key="3">
    <source>
        <dbReference type="Proteomes" id="UP000001940"/>
    </source>
</evidence>
<dbReference type="OrthoDB" id="1923775at2759"/>